<name>A0A8T2K739_9PIPI</name>
<dbReference type="InterPro" id="IPR010736">
    <property type="entry name" value="SHIPPO-rpt"/>
</dbReference>
<comment type="caution">
    <text evidence="2">The sequence shown here is derived from an EMBL/GenBank/DDBJ whole genome shotgun (WGS) entry which is preliminary data.</text>
</comment>
<evidence type="ECO:0000313" key="3">
    <source>
        <dbReference type="Proteomes" id="UP000812440"/>
    </source>
</evidence>
<dbReference type="EMBL" id="JAACNH010000002">
    <property type="protein sequence ID" value="KAG8451460.1"/>
    <property type="molecule type" value="Genomic_DNA"/>
</dbReference>
<dbReference type="PANTHER" id="PTHR21580">
    <property type="entry name" value="SHIPPO-1-RELATED"/>
    <property type="match status" value="1"/>
</dbReference>
<keyword evidence="3" id="KW-1185">Reference proteome</keyword>
<dbReference type="InterPro" id="IPR051291">
    <property type="entry name" value="CIMAP"/>
</dbReference>
<sequence length="352" mass="39114">MDLYVSNADSQGKTIRRKPHSKSIKVKQEELPPNSSFRIPVTPSSIPTKYQTVYIPVSERKGFNSRSLRFFYSIHQQNENPGPGTYNVGQIAADINSASLSKKGTGGFPSKVSRTLQCKIARTPAPNKYDVQKEFFSKKDFSKGNSSMFQQPIAIKVEDKKHTTPSPNHYNATTAYCHPNNNVSAHSVFASKTKRELLKTDSFKGPSPCHYTIKDTLVKESPKVLVSCFKSKTSRNSLNVASNNPGPANYDPYKSPDLSKKNILMRKHYLSFSAPAMPVAKTPPVPGPGHYEIVDYQDPPKHYISSAVFVSNTSRWAGEVSDKIIPGPGTYYPEIPGKHSFLNNSDKKWIPA</sequence>
<gene>
    <name evidence="2" type="ORF">GDO86_003604</name>
</gene>
<evidence type="ECO:0008006" key="4">
    <source>
        <dbReference type="Google" id="ProtNLM"/>
    </source>
</evidence>
<evidence type="ECO:0000313" key="2">
    <source>
        <dbReference type="EMBL" id="KAG8451460.1"/>
    </source>
</evidence>
<evidence type="ECO:0000256" key="1">
    <source>
        <dbReference type="SAM" id="MobiDB-lite"/>
    </source>
</evidence>
<protein>
    <recommendedName>
        <fullName evidence="4">O(6)-methylguanine-induced apoptosis 2</fullName>
    </recommendedName>
</protein>
<dbReference type="Pfam" id="PF07004">
    <property type="entry name" value="SHIPPO-rpt"/>
    <property type="match status" value="5"/>
</dbReference>
<feature type="region of interest" description="Disordered" evidence="1">
    <location>
        <begin position="1"/>
        <end position="22"/>
    </location>
</feature>
<dbReference type="OrthoDB" id="186871at2759"/>
<dbReference type="Proteomes" id="UP000812440">
    <property type="component" value="Chromosome 2"/>
</dbReference>
<proteinExistence type="predicted"/>
<dbReference type="PANTHER" id="PTHR21580:SF28">
    <property type="entry name" value="BOREALIN N-TERMINAL DOMAIN-CONTAINING PROTEIN-RELATED"/>
    <property type="match status" value="1"/>
</dbReference>
<dbReference type="AlphaFoldDB" id="A0A8T2K739"/>
<organism evidence="2 3">
    <name type="scientific">Hymenochirus boettgeri</name>
    <name type="common">Congo dwarf clawed frog</name>
    <dbReference type="NCBI Taxonomy" id="247094"/>
    <lineage>
        <taxon>Eukaryota</taxon>
        <taxon>Metazoa</taxon>
        <taxon>Chordata</taxon>
        <taxon>Craniata</taxon>
        <taxon>Vertebrata</taxon>
        <taxon>Euteleostomi</taxon>
        <taxon>Amphibia</taxon>
        <taxon>Batrachia</taxon>
        <taxon>Anura</taxon>
        <taxon>Pipoidea</taxon>
        <taxon>Pipidae</taxon>
        <taxon>Pipinae</taxon>
        <taxon>Hymenochirus</taxon>
    </lineage>
</organism>
<accession>A0A8T2K739</accession>
<reference evidence="2" key="1">
    <citation type="thesis" date="2020" institute="ProQuest LLC" country="789 East Eisenhower Parkway, Ann Arbor, MI, USA">
        <title>Comparative Genomics and Chromosome Evolution.</title>
        <authorList>
            <person name="Mudd A.B."/>
        </authorList>
    </citation>
    <scope>NUCLEOTIDE SEQUENCE</scope>
    <source>
        <strain evidence="2">Female2</strain>
        <tissue evidence="2">Blood</tissue>
    </source>
</reference>